<dbReference type="PANTHER" id="PTHR11675:SF130">
    <property type="entry name" value="POLYPEPTIDE N-ACETYLGALACTOSAMINYLTRANSFERASE 5"/>
    <property type="match status" value="1"/>
</dbReference>
<dbReference type="PROSITE" id="PS50231">
    <property type="entry name" value="RICIN_B_LECTIN"/>
    <property type="match status" value="1"/>
</dbReference>
<comment type="similarity">
    <text evidence="4 15">Belongs to the glycosyltransferase 2 family. GalNAc-T subfamily.</text>
</comment>
<evidence type="ECO:0000256" key="14">
    <source>
        <dbReference type="ARBA" id="ARBA00023211"/>
    </source>
</evidence>
<evidence type="ECO:0000256" key="5">
    <source>
        <dbReference type="ARBA" id="ARBA00012644"/>
    </source>
</evidence>
<dbReference type="SUPFAM" id="SSF50370">
    <property type="entry name" value="Ricin B-like lectins"/>
    <property type="match status" value="1"/>
</dbReference>
<dbReference type="GO" id="GO:0000139">
    <property type="term" value="C:Golgi membrane"/>
    <property type="evidence" value="ECO:0007669"/>
    <property type="project" value="UniProtKB-SubCell"/>
</dbReference>
<keyword evidence="15" id="KW-0808">Transferase</keyword>
<dbReference type="GO" id="GO:0004653">
    <property type="term" value="F:polypeptide N-acetylgalactosaminyltransferase activity"/>
    <property type="evidence" value="ECO:0007669"/>
    <property type="project" value="TreeGrafter"/>
</dbReference>
<evidence type="ECO:0000256" key="13">
    <source>
        <dbReference type="ARBA" id="ARBA00023157"/>
    </source>
</evidence>
<dbReference type="Pfam" id="PF00535">
    <property type="entry name" value="Glycos_transf_2"/>
    <property type="match status" value="1"/>
</dbReference>
<keyword evidence="8 15" id="KW-0430">Lectin</keyword>
<evidence type="ECO:0000256" key="8">
    <source>
        <dbReference type="ARBA" id="ARBA00022734"/>
    </source>
</evidence>
<proteinExistence type="inferred from homology"/>
<dbReference type="GO" id="GO:0006493">
    <property type="term" value="P:protein O-linked glycosylation"/>
    <property type="evidence" value="ECO:0007669"/>
    <property type="project" value="TreeGrafter"/>
</dbReference>
<keyword evidence="14 15" id="KW-0464">Manganese</keyword>
<keyword evidence="6 15" id="KW-0328">Glycosyltransferase</keyword>
<evidence type="ECO:0000256" key="16">
    <source>
        <dbReference type="SAM" id="MobiDB-lite"/>
    </source>
</evidence>
<dbReference type="SMART" id="SM00458">
    <property type="entry name" value="RICIN"/>
    <property type="match status" value="1"/>
</dbReference>
<feature type="domain" description="Ricin B lectin" evidence="17">
    <location>
        <begin position="644"/>
        <end position="765"/>
    </location>
</feature>
<evidence type="ECO:0000256" key="12">
    <source>
        <dbReference type="ARBA" id="ARBA00023136"/>
    </source>
</evidence>
<comment type="cofactor">
    <cofactor evidence="1 15">
        <name>Mn(2+)</name>
        <dbReference type="ChEBI" id="CHEBI:29035"/>
    </cofactor>
</comment>
<dbReference type="Gene3D" id="3.90.550.10">
    <property type="entry name" value="Spore Coat Polysaccharide Biosynthesis Protein SpsA, Chain A"/>
    <property type="match status" value="1"/>
</dbReference>
<dbReference type="RefSeq" id="XP_008289111.1">
    <property type="nucleotide sequence ID" value="XM_008290889.1"/>
</dbReference>
<evidence type="ECO:0000256" key="2">
    <source>
        <dbReference type="ARBA" id="ARBA00004323"/>
    </source>
</evidence>
<dbReference type="CTD" id="11227"/>
<dbReference type="CDD" id="cd02510">
    <property type="entry name" value="pp-GalNAc-T"/>
    <property type="match status" value="1"/>
</dbReference>
<dbReference type="FunFam" id="3.90.550.10:FF:000088">
    <property type="entry name" value="Polypeptide N-acetylgalactosaminyltransferase"/>
    <property type="match status" value="1"/>
</dbReference>
<comment type="subcellular location">
    <subcellularLocation>
        <location evidence="2 15">Golgi apparatus membrane</location>
        <topology evidence="2 15">Single-pass type II membrane protein</topology>
    </subcellularLocation>
</comment>
<dbReference type="InterPro" id="IPR000772">
    <property type="entry name" value="Ricin_B_lectin"/>
</dbReference>
<dbReference type="Proteomes" id="UP000694891">
    <property type="component" value="Unplaced"/>
</dbReference>
<dbReference type="SUPFAM" id="SSF53448">
    <property type="entry name" value="Nucleotide-diphospho-sugar transferases"/>
    <property type="match status" value="1"/>
</dbReference>
<evidence type="ECO:0000256" key="3">
    <source>
        <dbReference type="ARBA" id="ARBA00004922"/>
    </source>
</evidence>
<dbReference type="InterPro" id="IPR029044">
    <property type="entry name" value="Nucleotide-diphossugar_trans"/>
</dbReference>
<evidence type="ECO:0000313" key="18">
    <source>
        <dbReference type="Proteomes" id="UP000694891"/>
    </source>
</evidence>
<evidence type="ECO:0000256" key="1">
    <source>
        <dbReference type="ARBA" id="ARBA00001936"/>
    </source>
</evidence>
<dbReference type="InterPro" id="IPR035992">
    <property type="entry name" value="Ricin_B-like_lectins"/>
</dbReference>
<keyword evidence="11 15" id="KW-0333">Golgi apparatus</keyword>
<keyword evidence="18" id="KW-1185">Reference proteome</keyword>
<sequence>MMKARRYLRGSGRVLAFVFVASVVWLLFDMAALRLSINDANSQLLKERVIREREIFKQQSKVTQLMKRGFRHPVQRVDWAVTPAGKGPLSSSIKLAQVYRHKVKQQDKKVKGEVFKPTSALNHKNTPKPARKKAVNLDLSLTQVPPGVHDNKPTSKINRTALHGKHSKMDDRGEPAKTGTKVSQLQGEESRPVKTTPRQPPNKDVNIKEEKTDKRRVRTDKNNVNADREPLKPAISVKAADNSSAVRKPGVHKVLYLDVTHAPRDPNAVGQFGHAPLLSSNEDAEVRRRWDEGHFNVYLSDQIPVDRAIPDTRPEICSQNVVHDDLPSTSVIFCFVDEVWSTLLRSVHSVLNRSPPHLIKEIILVDDFSTRDYLKEPLDKYMSQFPKVRIIRLKERQGLIRARLAGAAVAKGEVLTFLDSHIECGVGWLEPLLERVYLDRKKVPCPVIEVISDKDMSYVLVDNFQRGIFKWPLVFGWSAVPEEYIKKTNMTIADPIRCPVMAGGLFSIDKNYFYELGTYDPGLDVWGGENMEISFKIWMCGGEIEIIPCSRVGHIFRGQNPYKFPKDRQKTVERNLARVAEVWLDEYKDLFYGHGYHHLMNKKVTDIGNLTEQIELRKRLKCKSFKWYLDNVYPEMDAPLAKAEGLVFNRGIRKCLAVQKGSLSFERCDLSKQSQHFNYTWLRHVRQQDLCVGPQDKGSSFALRPCDNTQPELRWFHKSSTPSLGEHLISEFVSHHMCLEAEPQSESLRLNPCEPNNTFQKWQFTHYNV</sequence>
<organism evidence="18 19">
    <name type="scientific">Stegastes partitus</name>
    <name type="common">bicolor damselfish</name>
    <dbReference type="NCBI Taxonomy" id="144197"/>
    <lineage>
        <taxon>Eukaryota</taxon>
        <taxon>Metazoa</taxon>
        <taxon>Chordata</taxon>
        <taxon>Craniata</taxon>
        <taxon>Vertebrata</taxon>
        <taxon>Euteleostomi</taxon>
        <taxon>Actinopterygii</taxon>
        <taxon>Neopterygii</taxon>
        <taxon>Teleostei</taxon>
        <taxon>Neoteleostei</taxon>
        <taxon>Acanthomorphata</taxon>
        <taxon>Ovalentaria</taxon>
        <taxon>Pomacentridae</taxon>
        <taxon>Stegastes</taxon>
    </lineage>
</organism>
<protein>
    <recommendedName>
        <fullName evidence="5 15">Polypeptide N-acetylgalactosaminyltransferase</fullName>
        <ecNumber evidence="15">2.4.1.-</ecNumber>
    </recommendedName>
    <alternativeName>
        <fullName evidence="15">Protein-UDP acetylgalactosaminyltransferase</fullName>
    </alternativeName>
</protein>
<dbReference type="PANTHER" id="PTHR11675">
    <property type="entry name" value="N-ACETYLGALACTOSAMINYLTRANSFERASE"/>
    <property type="match status" value="1"/>
</dbReference>
<keyword evidence="13 15" id="KW-1015">Disulfide bond</keyword>
<evidence type="ECO:0000256" key="10">
    <source>
        <dbReference type="ARBA" id="ARBA00022989"/>
    </source>
</evidence>
<keyword evidence="12" id="KW-0472">Membrane</keyword>
<evidence type="ECO:0000256" key="4">
    <source>
        <dbReference type="ARBA" id="ARBA00005680"/>
    </source>
</evidence>
<evidence type="ECO:0000256" key="9">
    <source>
        <dbReference type="ARBA" id="ARBA00022968"/>
    </source>
</evidence>
<dbReference type="Pfam" id="PF00652">
    <property type="entry name" value="Ricin_B_lectin"/>
    <property type="match status" value="1"/>
</dbReference>
<keyword evidence="7" id="KW-0812">Transmembrane</keyword>
<evidence type="ECO:0000256" key="11">
    <source>
        <dbReference type="ARBA" id="ARBA00023034"/>
    </source>
</evidence>
<keyword evidence="10" id="KW-1133">Transmembrane helix</keyword>
<accession>A0A9Y4KGX9</accession>
<dbReference type="GO" id="GO:0030246">
    <property type="term" value="F:carbohydrate binding"/>
    <property type="evidence" value="ECO:0007669"/>
    <property type="project" value="UniProtKB-KW"/>
</dbReference>
<name>A0A9Y4KGX9_9TELE</name>
<dbReference type="InterPro" id="IPR001173">
    <property type="entry name" value="Glyco_trans_2-like"/>
</dbReference>
<dbReference type="EC" id="2.4.1.-" evidence="15"/>
<dbReference type="InterPro" id="IPR045885">
    <property type="entry name" value="GalNAc-T"/>
</dbReference>
<reference evidence="19" key="1">
    <citation type="submission" date="2025-08" db="UniProtKB">
        <authorList>
            <consortium name="RefSeq"/>
        </authorList>
    </citation>
    <scope>IDENTIFICATION</scope>
</reference>
<dbReference type="GeneID" id="103363923"/>
<dbReference type="Gene3D" id="2.80.10.50">
    <property type="match status" value="1"/>
</dbReference>
<feature type="region of interest" description="Disordered" evidence="16">
    <location>
        <begin position="142"/>
        <end position="217"/>
    </location>
</feature>
<gene>
    <name evidence="19" type="primary">galnt5</name>
</gene>
<dbReference type="AlphaFoldDB" id="A0A9Y4KGX9"/>
<evidence type="ECO:0000256" key="7">
    <source>
        <dbReference type="ARBA" id="ARBA00022692"/>
    </source>
</evidence>
<comment type="pathway">
    <text evidence="3 15">Protein modification; protein glycosylation.</text>
</comment>
<evidence type="ECO:0000256" key="15">
    <source>
        <dbReference type="RuleBase" id="RU361242"/>
    </source>
</evidence>
<evidence type="ECO:0000259" key="17">
    <source>
        <dbReference type="SMART" id="SM00458"/>
    </source>
</evidence>
<evidence type="ECO:0000313" key="19">
    <source>
        <dbReference type="RefSeq" id="XP_008289111.1"/>
    </source>
</evidence>
<evidence type="ECO:0000256" key="6">
    <source>
        <dbReference type="ARBA" id="ARBA00022676"/>
    </source>
</evidence>
<keyword evidence="9" id="KW-0735">Signal-anchor</keyword>